<proteinExistence type="predicted"/>
<evidence type="ECO:0000313" key="2">
    <source>
        <dbReference type="EMBL" id="EME87629.1"/>
    </source>
</evidence>
<feature type="region of interest" description="Disordered" evidence="1">
    <location>
        <begin position="125"/>
        <end position="159"/>
    </location>
</feature>
<gene>
    <name evidence="2" type="ORF">MYCFIDRAFT_75477</name>
</gene>
<feature type="compositionally biased region" description="Basic and acidic residues" evidence="1">
    <location>
        <begin position="130"/>
        <end position="153"/>
    </location>
</feature>
<sequence length="232" mass="26465">MASALDALPSIKDNASACMALKCTESELFELKKTVKFEMAQEVYNGQALLKVTKLKEFDPDRKHRDDVRRRVAQSDPVAREPFQGSRWPAADRIAYQEGSLVKVMDWIIRTHSFSYKHAEEKKAGKRLMRSGDRSTAEPEEKSPAPKKTRDNEALQNVTNERMSTAHVRSLRDFYFRLGTIESRYLVSIERFVAFLGFLSTAEDTYNEGNEGNEGNEDLSEAYSDSYTACRQ</sequence>
<feature type="region of interest" description="Disordered" evidence="1">
    <location>
        <begin position="60"/>
        <end position="83"/>
    </location>
</feature>
<organism evidence="2 3">
    <name type="scientific">Pseudocercospora fijiensis (strain CIRAD86)</name>
    <name type="common">Black leaf streak disease fungus</name>
    <name type="synonym">Mycosphaerella fijiensis</name>
    <dbReference type="NCBI Taxonomy" id="383855"/>
    <lineage>
        <taxon>Eukaryota</taxon>
        <taxon>Fungi</taxon>
        <taxon>Dikarya</taxon>
        <taxon>Ascomycota</taxon>
        <taxon>Pezizomycotina</taxon>
        <taxon>Dothideomycetes</taxon>
        <taxon>Dothideomycetidae</taxon>
        <taxon>Mycosphaerellales</taxon>
        <taxon>Mycosphaerellaceae</taxon>
        <taxon>Pseudocercospora</taxon>
    </lineage>
</organism>
<feature type="region of interest" description="Disordered" evidence="1">
    <location>
        <begin position="207"/>
        <end position="232"/>
    </location>
</feature>
<dbReference type="RefSeq" id="XP_007920375.1">
    <property type="nucleotide sequence ID" value="XM_007922184.1"/>
</dbReference>
<dbReference type="Proteomes" id="UP000016932">
    <property type="component" value="Unassembled WGS sequence"/>
</dbReference>
<feature type="compositionally biased region" description="Polar residues" evidence="1">
    <location>
        <begin position="223"/>
        <end position="232"/>
    </location>
</feature>
<feature type="compositionally biased region" description="Basic and acidic residues" evidence="1">
    <location>
        <begin position="60"/>
        <end position="70"/>
    </location>
</feature>
<dbReference type="AlphaFoldDB" id="N1Q641"/>
<evidence type="ECO:0000313" key="3">
    <source>
        <dbReference type="Proteomes" id="UP000016932"/>
    </source>
</evidence>
<dbReference type="VEuPathDB" id="FungiDB:MYCFIDRAFT_75477"/>
<dbReference type="EMBL" id="KB446555">
    <property type="protein sequence ID" value="EME87629.1"/>
    <property type="molecule type" value="Genomic_DNA"/>
</dbReference>
<reference evidence="2 3" key="1">
    <citation type="journal article" date="2012" name="PLoS Pathog.">
        <title>Diverse lifestyles and strategies of plant pathogenesis encoded in the genomes of eighteen Dothideomycetes fungi.</title>
        <authorList>
            <person name="Ohm R.A."/>
            <person name="Feau N."/>
            <person name="Henrissat B."/>
            <person name="Schoch C.L."/>
            <person name="Horwitz B.A."/>
            <person name="Barry K.W."/>
            <person name="Condon B.J."/>
            <person name="Copeland A.C."/>
            <person name="Dhillon B."/>
            <person name="Glaser F."/>
            <person name="Hesse C.N."/>
            <person name="Kosti I."/>
            <person name="LaButti K."/>
            <person name="Lindquist E.A."/>
            <person name="Lucas S."/>
            <person name="Salamov A.A."/>
            <person name="Bradshaw R.E."/>
            <person name="Ciuffetti L."/>
            <person name="Hamelin R.C."/>
            <person name="Kema G.H.J."/>
            <person name="Lawrence C."/>
            <person name="Scott J.A."/>
            <person name="Spatafora J.W."/>
            <person name="Turgeon B.G."/>
            <person name="de Wit P.J.G.M."/>
            <person name="Zhong S."/>
            <person name="Goodwin S.B."/>
            <person name="Grigoriev I.V."/>
        </authorList>
    </citation>
    <scope>NUCLEOTIDE SEQUENCE [LARGE SCALE GENOMIC DNA]</scope>
    <source>
        <strain evidence="2 3">CIRAD86</strain>
    </source>
</reference>
<accession>N1Q641</accession>
<dbReference type="HOGENOM" id="CLU_1195317_0_0_1"/>
<dbReference type="KEGG" id="pfj:MYCFIDRAFT_75477"/>
<keyword evidence="3" id="KW-1185">Reference proteome</keyword>
<dbReference type="GeneID" id="19341117"/>
<evidence type="ECO:0000256" key="1">
    <source>
        <dbReference type="SAM" id="MobiDB-lite"/>
    </source>
</evidence>
<protein>
    <submittedName>
        <fullName evidence="2">Uncharacterized protein</fullName>
    </submittedName>
</protein>
<name>N1Q641_PSEFD</name>